<feature type="compositionally biased region" description="Basic and acidic residues" evidence="1">
    <location>
        <begin position="1"/>
        <end position="17"/>
    </location>
</feature>
<comment type="caution">
    <text evidence="3">The sequence shown here is derived from an EMBL/GenBank/DDBJ whole genome shotgun (WGS) entry which is preliminary data.</text>
</comment>
<reference evidence="4" key="1">
    <citation type="journal article" date="2019" name="Int. J. Syst. Evol. Microbiol.">
        <title>The Global Catalogue of Microorganisms (GCM) 10K type strain sequencing project: providing services to taxonomists for standard genome sequencing and annotation.</title>
        <authorList>
            <consortium name="The Broad Institute Genomics Platform"/>
            <consortium name="The Broad Institute Genome Sequencing Center for Infectious Disease"/>
            <person name="Wu L."/>
            <person name="Ma J."/>
        </authorList>
    </citation>
    <scope>NUCLEOTIDE SEQUENCE [LARGE SCALE GENOMIC DNA]</scope>
    <source>
        <strain evidence="4">ICMP 19430</strain>
    </source>
</reference>
<keyword evidence="2" id="KW-0812">Transmembrane</keyword>
<accession>A0ABW2RY80</accession>
<name>A0ABW2RY80_9NOCA</name>
<dbReference type="RefSeq" id="WP_378405274.1">
    <property type="nucleotide sequence ID" value="NZ_JBHTCS010000014.1"/>
</dbReference>
<protein>
    <submittedName>
        <fullName evidence="3">Uncharacterized protein</fullName>
    </submittedName>
</protein>
<feature type="transmembrane region" description="Helical" evidence="2">
    <location>
        <begin position="26"/>
        <end position="46"/>
    </location>
</feature>
<evidence type="ECO:0000256" key="1">
    <source>
        <dbReference type="SAM" id="MobiDB-lite"/>
    </source>
</evidence>
<evidence type="ECO:0000313" key="3">
    <source>
        <dbReference type="EMBL" id="MFC7448827.1"/>
    </source>
</evidence>
<evidence type="ECO:0000256" key="2">
    <source>
        <dbReference type="SAM" id="Phobius"/>
    </source>
</evidence>
<evidence type="ECO:0000313" key="4">
    <source>
        <dbReference type="Proteomes" id="UP001596484"/>
    </source>
</evidence>
<sequence length="88" mass="8819">MSERPTEHGVEPADGPRHRPSRLRRAVAASGIVGALGVGSFTGASFSLGDAPSTDSATVLAAESNRSNGVTPIVTRGAGRFDVISGGS</sequence>
<keyword evidence="2" id="KW-0472">Membrane</keyword>
<dbReference type="Proteomes" id="UP001596484">
    <property type="component" value="Unassembled WGS sequence"/>
</dbReference>
<feature type="region of interest" description="Disordered" evidence="1">
    <location>
        <begin position="1"/>
        <end position="22"/>
    </location>
</feature>
<dbReference type="EMBL" id="JBHTCS010000014">
    <property type="protein sequence ID" value="MFC7448827.1"/>
    <property type="molecule type" value="Genomic_DNA"/>
</dbReference>
<gene>
    <name evidence="3" type="ORF">ACFQS9_13095</name>
</gene>
<organism evidence="3 4">
    <name type="scientific">Rhodococcus daqingensis</name>
    <dbReference type="NCBI Taxonomy" id="2479363"/>
    <lineage>
        <taxon>Bacteria</taxon>
        <taxon>Bacillati</taxon>
        <taxon>Actinomycetota</taxon>
        <taxon>Actinomycetes</taxon>
        <taxon>Mycobacteriales</taxon>
        <taxon>Nocardiaceae</taxon>
        <taxon>Rhodococcus</taxon>
    </lineage>
</organism>
<keyword evidence="2" id="KW-1133">Transmembrane helix</keyword>
<proteinExistence type="predicted"/>
<keyword evidence="4" id="KW-1185">Reference proteome</keyword>